<organism evidence="1 2">
    <name type="scientific">Actinomadura parmotrematis</name>
    <dbReference type="NCBI Taxonomy" id="2864039"/>
    <lineage>
        <taxon>Bacteria</taxon>
        <taxon>Bacillati</taxon>
        <taxon>Actinomycetota</taxon>
        <taxon>Actinomycetes</taxon>
        <taxon>Streptosporangiales</taxon>
        <taxon>Thermomonosporaceae</taxon>
        <taxon>Actinomadura</taxon>
    </lineage>
</organism>
<dbReference type="EMBL" id="JAIBOA010000030">
    <property type="protein sequence ID" value="MBW8487080.1"/>
    <property type="molecule type" value="Genomic_DNA"/>
</dbReference>
<comment type="caution">
    <text evidence="1">The sequence shown here is derived from an EMBL/GenBank/DDBJ whole genome shotgun (WGS) entry which is preliminary data.</text>
</comment>
<name>A0ABS7G4C8_9ACTN</name>
<dbReference type="Gene3D" id="3.40.50.300">
    <property type="entry name" value="P-loop containing nucleotide triphosphate hydrolases"/>
    <property type="match status" value="1"/>
</dbReference>
<dbReference type="InterPro" id="IPR027417">
    <property type="entry name" value="P-loop_NTPase"/>
</dbReference>
<dbReference type="Pfam" id="PF13671">
    <property type="entry name" value="AAA_33"/>
    <property type="match status" value="1"/>
</dbReference>
<dbReference type="RefSeq" id="WP_220170321.1">
    <property type="nucleotide sequence ID" value="NZ_JAIBOA010000030.1"/>
</dbReference>
<keyword evidence="2" id="KW-1185">Reference proteome</keyword>
<keyword evidence="1" id="KW-0547">Nucleotide-binding</keyword>
<keyword evidence="1" id="KW-0067">ATP-binding</keyword>
<protein>
    <submittedName>
        <fullName evidence="1">ATP-binding protein</fullName>
    </submittedName>
</protein>
<accession>A0ABS7G4C8</accession>
<dbReference type="GO" id="GO:0005524">
    <property type="term" value="F:ATP binding"/>
    <property type="evidence" value="ECO:0007669"/>
    <property type="project" value="UniProtKB-KW"/>
</dbReference>
<reference evidence="1 2" key="1">
    <citation type="submission" date="2021-07" db="EMBL/GenBank/DDBJ databases">
        <title>Actinomadura sp. PM05-2 isolated from lichen.</title>
        <authorList>
            <person name="Somphong A."/>
            <person name="Phongsopitanun W."/>
            <person name="Tanasupawat S."/>
            <person name="Peongsungnone V."/>
        </authorList>
    </citation>
    <scope>NUCLEOTIDE SEQUENCE [LARGE SCALE GENOMIC DNA]</scope>
    <source>
        <strain evidence="1 2">PM05-2</strain>
    </source>
</reference>
<sequence>MSAAGDAQGTAWVVAGPPGAGKSTVCGLLLARLCPVPALLDKDTLYGPFVAATLAAAGRDPGEREGPWYDEHVKAHEYAGLTATARQVRAAGCPVLLSGPFTGQIRSPERWARWVRELGGGPVRLVWIRTDAATLRARLTSRGLARDAGKLAAFAGFVERMRPDEPPPVPHLAIDNRLDAPAGLAEQVAALPGG</sequence>
<dbReference type="SUPFAM" id="SSF52540">
    <property type="entry name" value="P-loop containing nucleoside triphosphate hydrolases"/>
    <property type="match status" value="1"/>
</dbReference>
<evidence type="ECO:0000313" key="1">
    <source>
        <dbReference type="EMBL" id="MBW8487080.1"/>
    </source>
</evidence>
<dbReference type="Proteomes" id="UP000774570">
    <property type="component" value="Unassembled WGS sequence"/>
</dbReference>
<proteinExistence type="predicted"/>
<gene>
    <name evidence="1" type="ORF">K1Y72_32260</name>
</gene>
<evidence type="ECO:0000313" key="2">
    <source>
        <dbReference type="Proteomes" id="UP000774570"/>
    </source>
</evidence>